<dbReference type="Gene3D" id="1.10.150.280">
    <property type="entry name" value="AF1531-like domain"/>
    <property type="match status" value="1"/>
</dbReference>
<evidence type="ECO:0000259" key="2">
    <source>
        <dbReference type="SMART" id="SM00278"/>
    </source>
</evidence>
<dbReference type="AlphaFoldDB" id="A0A1J6VZ94"/>
<dbReference type="GO" id="GO:0015628">
    <property type="term" value="P:protein secretion by the type II secretion system"/>
    <property type="evidence" value="ECO:0007669"/>
    <property type="project" value="TreeGrafter"/>
</dbReference>
<keyword evidence="4" id="KW-1185">Reference proteome</keyword>
<feature type="domain" description="Helix-hairpin-helix DNA-binding motif class 1" evidence="2">
    <location>
        <begin position="158"/>
        <end position="177"/>
    </location>
</feature>
<evidence type="ECO:0000313" key="4">
    <source>
        <dbReference type="Proteomes" id="UP000182062"/>
    </source>
</evidence>
<accession>A0A1J6VZ94</accession>
<keyword evidence="1" id="KW-0472">Membrane</keyword>
<dbReference type="InterPro" id="IPR010994">
    <property type="entry name" value="RuvA_2-like"/>
</dbReference>
<dbReference type="SMART" id="SM00278">
    <property type="entry name" value="HhH1"/>
    <property type="match status" value="2"/>
</dbReference>
<feature type="transmembrane region" description="Helical" evidence="1">
    <location>
        <begin position="10"/>
        <end position="27"/>
    </location>
</feature>
<dbReference type="InterPro" id="IPR003583">
    <property type="entry name" value="Hlx-hairpin-Hlx_DNA-bd_motif"/>
</dbReference>
<dbReference type="PANTHER" id="PTHR21180:SF32">
    <property type="entry name" value="ENDONUCLEASE_EXONUCLEASE_PHOSPHATASE FAMILY DOMAIN-CONTAINING PROTEIN 1"/>
    <property type="match status" value="1"/>
</dbReference>
<dbReference type="GO" id="GO:0003677">
    <property type="term" value="F:DNA binding"/>
    <property type="evidence" value="ECO:0007669"/>
    <property type="project" value="InterPro"/>
</dbReference>
<dbReference type="InterPro" id="IPR051675">
    <property type="entry name" value="Endo/Exo/Phosphatase_dom_1"/>
</dbReference>
<feature type="domain" description="Helix-hairpin-helix DNA-binding motif class 1" evidence="2">
    <location>
        <begin position="188"/>
        <end position="207"/>
    </location>
</feature>
<gene>
    <name evidence="3" type="ORF">BHE18_19085</name>
</gene>
<dbReference type="Pfam" id="PF10531">
    <property type="entry name" value="SLBB"/>
    <property type="match status" value="1"/>
</dbReference>
<dbReference type="Proteomes" id="UP000182062">
    <property type="component" value="Unassembled WGS sequence"/>
</dbReference>
<dbReference type="SUPFAM" id="SSF142984">
    <property type="entry name" value="Nqo1 middle domain-like"/>
    <property type="match status" value="1"/>
</dbReference>
<comment type="caution">
    <text evidence="3">The sequence shown here is derived from an EMBL/GenBank/DDBJ whole genome shotgun (WGS) entry which is preliminary data.</text>
</comment>
<dbReference type="PANTHER" id="PTHR21180">
    <property type="entry name" value="ENDONUCLEASE/EXONUCLEASE/PHOSPHATASE FAMILY DOMAIN-CONTAINING PROTEIN 1"/>
    <property type="match status" value="1"/>
</dbReference>
<evidence type="ECO:0000256" key="1">
    <source>
        <dbReference type="SAM" id="Phobius"/>
    </source>
</evidence>
<evidence type="ECO:0000313" key="3">
    <source>
        <dbReference type="EMBL" id="OIU70626.1"/>
    </source>
</evidence>
<dbReference type="SUPFAM" id="SSF47781">
    <property type="entry name" value="RuvA domain 2-like"/>
    <property type="match status" value="1"/>
</dbReference>
<dbReference type="GO" id="GO:0006281">
    <property type="term" value="P:DNA repair"/>
    <property type="evidence" value="ECO:0007669"/>
    <property type="project" value="InterPro"/>
</dbReference>
<dbReference type="GO" id="GO:0015627">
    <property type="term" value="C:type II protein secretion system complex"/>
    <property type="evidence" value="ECO:0007669"/>
    <property type="project" value="TreeGrafter"/>
</dbReference>
<dbReference type="Gene3D" id="3.10.20.600">
    <property type="match status" value="1"/>
</dbReference>
<protein>
    <recommendedName>
        <fullName evidence="2">Helix-hairpin-helix DNA-binding motif class 1 domain-containing protein</fullName>
    </recommendedName>
</protein>
<name>A0A1J6VZ94_9BACI</name>
<dbReference type="InterPro" id="IPR004509">
    <property type="entry name" value="Competence_ComEA_HhH"/>
</dbReference>
<proteinExistence type="predicted"/>
<dbReference type="OrthoDB" id="9790239at2"/>
<organism evidence="3 4">
    <name type="scientific">Rossellomorea aquimaris</name>
    <dbReference type="NCBI Taxonomy" id="189382"/>
    <lineage>
        <taxon>Bacteria</taxon>
        <taxon>Bacillati</taxon>
        <taxon>Bacillota</taxon>
        <taxon>Bacilli</taxon>
        <taxon>Bacillales</taxon>
        <taxon>Bacillaceae</taxon>
        <taxon>Rossellomorea</taxon>
    </lineage>
</organism>
<keyword evidence="1" id="KW-1133">Transmembrane helix</keyword>
<dbReference type="InterPro" id="IPR019554">
    <property type="entry name" value="Soluble_ligand-bd"/>
</dbReference>
<keyword evidence="1" id="KW-0812">Transmembrane</keyword>
<dbReference type="EMBL" id="MINN01000096">
    <property type="protein sequence ID" value="OIU70626.1"/>
    <property type="molecule type" value="Genomic_DNA"/>
</dbReference>
<dbReference type="Pfam" id="PF12836">
    <property type="entry name" value="HHH_3"/>
    <property type="match status" value="1"/>
</dbReference>
<dbReference type="NCBIfam" id="TIGR00426">
    <property type="entry name" value="competence protein ComEA helix-hairpin-helix repeat region"/>
    <property type="match status" value="1"/>
</dbReference>
<sequence>MHPLIEKHKGILMIAALGTAIVMFYFLNSSDGQPEGNGLNSMTIEAKDLEVEGGEAPSDKASEPVDESVYVDVKGEVKKPGLYEVKKGERLKSVIDRAGGFTAKADSKLINLAIKVTDEMLIYVPGEGEAAAQVPFIQENAASPGEDGKINLNEASQEDFETLPGIGPAKAAAFVQYRDENGPFTRIEDIKDISGIGDKTFEKLKELIFVQ</sequence>
<reference evidence="3 4" key="1">
    <citation type="submission" date="2016-09" db="EMBL/GenBank/DDBJ databases">
        <title>Bacillus aquimaris SAMM genome sequence reveals colonization and biosurfactant production capacities.</title>
        <authorList>
            <person name="Waghmode S.R."/>
            <person name="Suryavanshi M.V."/>
        </authorList>
    </citation>
    <scope>NUCLEOTIDE SEQUENCE [LARGE SCALE GENOMIC DNA]</scope>
    <source>
        <strain evidence="3 4">SAMM</strain>
    </source>
</reference>